<feature type="domain" description="3-keto-alpha-glucoside-1,2-lyase/3-keto-2-hydroxy-glucal hydratase" evidence="2">
    <location>
        <begin position="211"/>
        <end position="386"/>
    </location>
</feature>
<reference evidence="3 4" key="1">
    <citation type="submission" date="2019-02" db="EMBL/GenBank/DDBJ databases">
        <title>Deep-cultivation of Planctomycetes and their phenomic and genomic characterization uncovers novel biology.</title>
        <authorList>
            <person name="Wiegand S."/>
            <person name="Jogler M."/>
            <person name="Boedeker C."/>
            <person name="Pinto D."/>
            <person name="Vollmers J."/>
            <person name="Rivas-Marin E."/>
            <person name="Kohn T."/>
            <person name="Peeters S.H."/>
            <person name="Heuer A."/>
            <person name="Rast P."/>
            <person name="Oberbeckmann S."/>
            <person name="Bunk B."/>
            <person name="Jeske O."/>
            <person name="Meyerdierks A."/>
            <person name="Storesund J.E."/>
            <person name="Kallscheuer N."/>
            <person name="Luecker S."/>
            <person name="Lage O.M."/>
            <person name="Pohl T."/>
            <person name="Merkel B.J."/>
            <person name="Hornburger P."/>
            <person name="Mueller R.-W."/>
            <person name="Bruemmer F."/>
            <person name="Labrenz M."/>
            <person name="Spormann A.M."/>
            <person name="Op den Camp H."/>
            <person name="Overmann J."/>
            <person name="Amann R."/>
            <person name="Jetten M.S.M."/>
            <person name="Mascher T."/>
            <person name="Medema M.H."/>
            <person name="Devos D.P."/>
            <person name="Kaster A.-K."/>
            <person name="Ovreas L."/>
            <person name="Rohde M."/>
            <person name="Galperin M.Y."/>
            <person name="Jogler C."/>
        </authorList>
    </citation>
    <scope>NUCLEOTIDE SEQUENCE [LARGE SCALE GENOMIC DNA]</scope>
    <source>
        <strain evidence="3 4">Pan216</strain>
    </source>
</reference>
<dbReference type="OrthoDB" id="9780017at2"/>
<keyword evidence="4" id="KW-1185">Reference proteome</keyword>
<organism evidence="3 4">
    <name type="scientific">Kolteria novifilia</name>
    <dbReference type="NCBI Taxonomy" id="2527975"/>
    <lineage>
        <taxon>Bacteria</taxon>
        <taxon>Pseudomonadati</taxon>
        <taxon>Planctomycetota</taxon>
        <taxon>Planctomycetia</taxon>
        <taxon>Kolteriales</taxon>
        <taxon>Kolteriaceae</taxon>
        <taxon>Kolteria</taxon>
    </lineage>
</organism>
<keyword evidence="1" id="KW-0732">Signal</keyword>
<dbReference type="AlphaFoldDB" id="A0A518B747"/>
<evidence type="ECO:0000313" key="4">
    <source>
        <dbReference type="Proteomes" id="UP000317093"/>
    </source>
</evidence>
<feature type="chain" id="PRO_5022117480" description="3-keto-alpha-glucoside-1,2-lyase/3-keto-2-hydroxy-glucal hydratase domain-containing protein" evidence="1">
    <location>
        <begin position="18"/>
        <end position="392"/>
    </location>
</feature>
<protein>
    <recommendedName>
        <fullName evidence="2">3-keto-alpha-glucoside-1,2-lyase/3-keto-2-hydroxy-glucal hydratase domain-containing protein</fullName>
    </recommendedName>
</protein>
<gene>
    <name evidence="3" type="ORF">Pan216_36510</name>
</gene>
<dbReference type="KEGG" id="knv:Pan216_36510"/>
<name>A0A518B747_9BACT</name>
<dbReference type="Proteomes" id="UP000317093">
    <property type="component" value="Chromosome"/>
</dbReference>
<evidence type="ECO:0000256" key="1">
    <source>
        <dbReference type="SAM" id="SignalP"/>
    </source>
</evidence>
<dbReference type="Pfam" id="PF06439">
    <property type="entry name" value="3keto-disac_hyd"/>
    <property type="match status" value="2"/>
</dbReference>
<proteinExistence type="predicted"/>
<evidence type="ECO:0000313" key="3">
    <source>
        <dbReference type="EMBL" id="QDU62781.1"/>
    </source>
</evidence>
<accession>A0A518B747</accession>
<sequence precursor="true">MVHVPSAVLIAALSLLAAEKTEAEPASEKGFVPLFDGKSLDGWRNPYKWGEAWAEDGEIRLKANKKFFLLTKKPYGDFIFEAEVMVPEGKANSGFMVRANHAPNKVWGYQAEVDPSERRWAGGLYDEGRRQWLNPLKNNPEAQAAFNRTQWNKYRIEAIGDSLKFYVNGVLTTDYVDAMDIEGPVGIQHHGEKGQVYRFRNLKIKDLGKRKWIPIFNGENLDGWHATPGGEWTVKDGILVGTHEESDKRYGLLYSDATFKDFTVRFKFRALQGDSGFYFRALPAKDDAGIKGYQVEIDPRKAVGGLWESGGRKWVYEPTPELVAQWNKPGNWNELVVSAHGRRIAVTVNGHQTVDLKDDPGRLDGHFGLQLHGGQDVRVEFKDFEILSDATK</sequence>
<dbReference type="Gene3D" id="2.60.120.560">
    <property type="entry name" value="Exo-inulinase, domain 1"/>
    <property type="match status" value="2"/>
</dbReference>
<dbReference type="InterPro" id="IPR010496">
    <property type="entry name" value="AL/BT2_dom"/>
</dbReference>
<evidence type="ECO:0000259" key="2">
    <source>
        <dbReference type="Pfam" id="PF06439"/>
    </source>
</evidence>
<feature type="domain" description="3-keto-alpha-glucoside-1,2-lyase/3-keto-2-hydroxy-glucal hydratase" evidence="2">
    <location>
        <begin position="30"/>
        <end position="205"/>
    </location>
</feature>
<feature type="signal peptide" evidence="1">
    <location>
        <begin position="1"/>
        <end position="17"/>
    </location>
</feature>
<dbReference type="EMBL" id="CP036279">
    <property type="protein sequence ID" value="QDU62781.1"/>
    <property type="molecule type" value="Genomic_DNA"/>
</dbReference>
<dbReference type="RefSeq" id="WP_145259768.1">
    <property type="nucleotide sequence ID" value="NZ_CP036279.1"/>
</dbReference>
<dbReference type="GO" id="GO:0016787">
    <property type="term" value="F:hydrolase activity"/>
    <property type="evidence" value="ECO:0007669"/>
    <property type="project" value="InterPro"/>
</dbReference>